<evidence type="ECO:0000313" key="1">
    <source>
        <dbReference type="EMBL" id="CAB4664001.1"/>
    </source>
</evidence>
<protein>
    <submittedName>
        <fullName evidence="1">Unannotated protein</fullName>
    </submittedName>
</protein>
<dbReference type="EMBL" id="CAEZYO010000060">
    <property type="protein sequence ID" value="CAB4738280.1"/>
    <property type="molecule type" value="Genomic_DNA"/>
</dbReference>
<dbReference type="PANTHER" id="PTHR41913">
    <property type="entry name" value="DUF1684 DOMAIN-CONTAINING PROTEIN"/>
    <property type="match status" value="1"/>
</dbReference>
<gene>
    <name evidence="1" type="ORF">UFOPK2254_00922</name>
    <name evidence="2" type="ORF">UFOPK2731_01317</name>
</gene>
<dbReference type="Pfam" id="PF07920">
    <property type="entry name" value="DUF1684"/>
    <property type="match status" value="1"/>
</dbReference>
<sequence>MSFQNEWDKWRSDRLKAVVAPEGNLALIETRWFDGEDSQSTKDALLGQPNTVIATELKRKDFDGKVIAKGIRLWDSNSESIQAFKTIDLYPFDPEWVVTATFTPHAQNKAVAFEYIRDNGGTRDQVVPGDITTTIDGVDYTLNAFDDDGVLLLVFGDKTNGQETYPAGRFLFVYRTEGTNQVILNFNQAFVPPCGFSIHYNCPMPPPQNRLHLAVRAGEKLPIFNGGYLIH</sequence>
<dbReference type="EMBL" id="CAEZWO010000088">
    <property type="protein sequence ID" value="CAB4664001.1"/>
    <property type="molecule type" value="Genomic_DNA"/>
</dbReference>
<proteinExistence type="predicted"/>
<name>A0A6J6LQG0_9ZZZZ</name>
<reference evidence="1" key="1">
    <citation type="submission" date="2020-05" db="EMBL/GenBank/DDBJ databases">
        <authorList>
            <person name="Chiriac C."/>
            <person name="Salcher M."/>
            <person name="Ghai R."/>
            <person name="Kavagutti S V."/>
        </authorList>
    </citation>
    <scope>NUCLEOTIDE SEQUENCE</scope>
</reference>
<dbReference type="InterPro" id="IPR012467">
    <property type="entry name" value="DUF1684"/>
</dbReference>
<dbReference type="PANTHER" id="PTHR41913:SF1">
    <property type="entry name" value="DUF1684 DOMAIN-CONTAINING PROTEIN"/>
    <property type="match status" value="1"/>
</dbReference>
<evidence type="ECO:0000313" key="2">
    <source>
        <dbReference type="EMBL" id="CAB4738280.1"/>
    </source>
</evidence>
<organism evidence="1">
    <name type="scientific">freshwater metagenome</name>
    <dbReference type="NCBI Taxonomy" id="449393"/>
    <lineage>
        <taxon>unclassified sequences</taxon>
        <taxon>metagenomes</taxon>
        <taxon>ecological metagenomes</taxon>
    </lineage>
</organism>
<accession>A0A6J6LQG0</accession>
<dbReference type="AlphaFoldDB" id="A0A6J6LQG0"/>